<dbReference type="PIRSF" id="PIRSF002190">
    <property type="entry name" value="Ribosomal_L18a"/>
    <property type="match status" value="1"/>
</dbReference>
<evidence type="ECO:0000259" key="4">
    <source>
        <dbReference type="Pfam" id="PF01775"/>
    </source>
</evidence>
<dbReference type="AlphaFoldDB" id="U6MU44"/>
<evidence type="ECO:0000313" key="5">
    <source>
        <dbReference type="EMBL" id="CDJ65195.1"/>
    </source>
</evidence>
<accession>U6MU44</accession>
<dbReference type="InterPro" id="IPR028877">
    <property type="entry name" value="Ribosomal_eL20"/>
</dbReference>
<dbReference type="GeneID" id="25472509"/>
<keyword evidence="3" id="KW-0687">Ribonucleoprotein</keyword>
<dbReference type="GO" id="GO:0006412">
    <property type="term" value="P:translation"/>
    <property type="evidence" value="ECO:0007669"/>
    <property type="project" value="InterPro"/>
</dbReference>
<keyword evidence="2 5" id="KW-0689">Ribosomal protein</keyword>
<dbReference type="HAMAP" id="MF_00273">
    <property type="entry name" value="Ribosomal_eL20"/>
    <property type="match status" value="1"/>
</dbReference>
<organism evidence="5 6">
    <name type="scientific">Eimeria necatrix</name>
    <dbReference type="NCBI Taxonomy" id="51315"/>
    <lineage>
        <taxon>Eukaryota</taxon>
        <taxon>Sar</taxon>
        <taxon>Alveolata</taxon>
        <taxon>Apicomplexa</taxon>
        <taxon>Conoidasida</taxon>
        <taxon>Coccidia</taxon>
        <taxon>Eucoccidiorida</taxon>
        <taxon>Eimeriorina</taxon>
        <taxon>Eimeriidae</taxon>
        <taxon>Eimeria</taxon>
    </lineage>
</organism>
<gene>
    <name evidence="5" type="ORF">ENH_00023390</name>
</gene>
<sequence length="135" mass="14985">MKVDKTLQQPIRQFQVVGRQRPAAAAAAAAATPVYRLRLFAANSVLAVSRFWHLLRQLRKVKRGSGEVLGVCELNPKRGTFAKNFGVWLRYDSRTGSHNMYKEVRALSENAAAANILAEMAGRHRALASNIQARV</sequence>
<proteinExistence type="inferred from homology"/>
<dbReference type="PANTHER" id="PTHR10052">
    <property type="entry name" value="60S RIBOSOMAL PROTEIN L18A"/>
    <property type="match status" value="1"/>
</dbReference>
<dbReference type="InterPro" id="IPR023573">
    <property type="entry name" value="Ribosomal_eL20_dom"/>
</dbReference>
<evidence type="ECO:0000313" key="6">
    <source>
        <dbReference type="Proteomes" id="UP000030754"/>
    </source>
</evidence>
<dbReference type="GO" id="GO:0003735">
    <property type="term" value="F:structural constituent of ribosome"/>
    <property type="evidence" value="ECO:0007669"/>
    <property type="project" value="InterPro"/>
</dbReference>
<name>U6MU44_9EIME</name>
<dbReference type="VEuPathDB" id="ToxoDB:ENH_00023390"/>
<protein>
    <submittedName>
        <fullName evidence="5">60S ribosomal protein L18a, putative</fullName>
    </submittedName>
</protein>
<dbReference type="OrthoDB" id="1294322at2759"/>
<evidence type="ECO:0000256" key="2">
    <source>
        <dbReference type="ARBA" id="ARBA00022980"/>
    </source>
</evidence>
<dbReference type="Proteomes" id="UP000030754">
    <property type="component" value="Unassembled WGS sequence"/>
</dbReference>
<dbReference type="GO" id="GO:1990904">
    <property type="term" value="C:ribonucleoprotein complex"/>
    <property type="evidence" value="ECO:0007669"/>
    <property type="project" value="UniProtKB-KW"/>
</dbReference>
<evidence type="ECO:0000256" key="3">
    <source>
        <dbReference type="ARBA" id="ARBA00023274"/>
    </source>
</evidence>
<dbReference type="SUPFAM" id="SSF160374">
    <property type="entry name" value="RplX-like"/>
    <property type="match status" value="1"/>
</dbReference>
<dbReference type="EMBL" id="HG723082">
    <property type="protein sequence ID" value="CDJ65195.1"/>
    <property type="molecule type" value="Genomic_DNA"/>
</dbReference>
<comment type="similarity">
    <text evidence="1">Belongs to the eukaryotic ribosomal protein eL20 family.</text>
</comment>
<dbReference type="Gene3D" id="3.10.20.10">
    <property type="match status" value="2"/>
</dbReference>
<dbReference type="GO" id="GO:0005840">
    <property type="term" value="C:ribosome"/>
    <property type="evidence" value="ECO:0007669"/>
    <property type="project" value="UniProtKB-KW"/>
</dbReference>
<reference evidence="5" key="1">
    <citation type="submission" date="2013-10" db="EMBL/GenBank/DDBJ databases">
        <title>Genomic analysis of the causative agents of coccidiosis in chickens.</title>
        <authorList>
            <person name="Reid A.J."/>
            <person name="Blake D."/>
            <person name="Billington K."/>
            <person name="Browne H."/>
            <person name="Dunn M."/>
            <person name="Hung S."/>
            <person name="Kawahara F."/>
            <person name="Miranda-Saavedra D."/>
            <person name="Mourier T."/>
            <person name="Nagra H."/>
            <person name="Otto T.D."/>
            <person name="Rawlings N."/>
            <person name="Sanchez A."/>
            <person name="Sanders M."/>
            <person name="Subramaniam C."/>
            <person name="Tay Y."/>
            <person name="Dear P."/>
            <person name="Doerig C."/>
            <person name="Gruber A."/>
            <person name="Parkinson J."/>
            <person name="Shirley M."/>
            <person name="Wan K.L."/>
            <person name="Berriman M."/>
            <person name="Tomley F."/>
            <person name="Pain A."/>
        </authorList>
    </citation>
    <scope>NUCLEOTIDE SEQUENCE [LARGE SCALE GENOMIC DNA]</scope>
    <source>
        <strain evidence="5">Houghton</strain>
    </source>
</reference>
<dbReference type="RefSeq" id="XP_013433662.1">
    <property type="nucleotide sequence ID" value="XM_013578208.1"/>
</dbReference>
<reference evidence="5" key="2">
    <citation type="submission" date="2013-10" db="EMBL/GenBank/DDBJ databases">
        <authorList>
            <person name="Aslett M."/>
        </authorList>
    </citation>
    <scope>NUCLEOTIDE SEQUENCE [LARGE SCALE GENOMIC DNA]</scope>
    <source>
        <strain evidence="5">Houghton</strain>
    </source>
</reference>
<evidence type="ECO:0000256" key="1">
    <source>
        <dbReference type="ARBA" id="ARBA00009362"/>
    </source>
</evidence>
<dbReference type="Pfam" id="PF01775">
    <property type="entry name" value="Ribosomal_L18A"/>
    <property type="match status" value="1"/>
</dbReference>
<keyword evidence="6" id="KW-1185">Reference proteome</keyword>
<feature type="domain" description="Large ribosomal subunit protein eL20" evidence="4">
    <location>
        <begin position="12"/>
        <end position="132"/>
    </location>
</feature>
<dbReference type="InterPro" id="IPR021138">
    <property type="entry name" value="Ribosomal_eL20_eukaryotes"/>
</dbReference>